<dbReference type="RefSeq" id="WP_114409116.1">
    <property type="nucleotide sequence ID" value="NZ_QOWE01000027.1"/>
</dbReference>
<feature type="transmembrane region" description="Helical" evidence="1">
    <location>
        <begin position="17"/>
        <end position="36"/>
    </location>
</feature>
<keyword evidence="1" id="KW-1133">Transmembrane helix</keyword>
<dbReference type="Proteomes" id="UP000253383">
    <property type="component" value="Unassembled WGS sequence"/>
</dbReference>
<keyword evidence="1" id="KW-0812">Transmembrane</keyword>
<evidence type="ECO:0000313" key="2">
    <source>
        <dbReference type="EMBL" id="RCR66443.1"/>
    </source>
</evidence>
<dbReference type="EMBL" id="QOWE01000027">
    <property type="protein sequence ID" value="RCR66443.1"/>
    <property type="molecule type" value="Genomic_DNA"/>
</dbReference>
<evidence type="ECO:0000256" key="1">
    <source>
        <dbReference type="SAM" id="Phobius"/>
    </source>
</evidence>
<comment type="caution">
    <text evidence="2">The sequence shown here is derived from an EMBL/GenBank/DDBJ whole genome shotgun (WGS) entry which is preliminary data.</text>
</comment>
<keyword evidence="1" id="KW-0472">Membrane</keyword>
<sequence length="145" mass="16908">MGEEVKGKNTEWPSSKVILMAFSSLLLSLAAAPKFYTIYKRKQIQKDQAFAVGTISRFKYERGRARDVYRVEVQYNVDGKLFTGKCRAFWSLREWQLDSLLEEKLPVVYEKADPSNSVILSNEEQFGHFGLAFPDSLIWTRQYFY</sequence>
<evidence type="ECO:0000313" key="3">
    <source>
        <dbReference type="Proteomes" id="UP000253383"/>
    </source>
</evidence>
<name>A0A368JIS1_9BACT</name>
<dbReference type="OrthoDB" id="954326at2"/>
<dbReference type="AlphaFoldDB" id="A0A368JIS1"/>
<organism evidence="2 3">
    <name type="scientific">Larkinella punicea</name>
    <dbReference type="NCBI Taxonomy" id="2315727"/>
    <lineage>
        <taxon>Bacteria</taxon>
        <taxon>Pseudomonadati</taxon>
        <taxon>Bacteroidota</taxon>
        <taxon>Cytophagia</taxon>
        <taxon>Cytophagales</taxon>
        <taxon>Spirosomataceae</taxon>
        <taxon>Larkinella</taxon>
    </lineage>
</organism>
<gene>
    <name evidence="2" type="ORF">DUE52_26565</name>
</gene>
<evidence type="ECO:0008006" key="4">
    <source>
        <dbReference type="Google" id="ProtNLM"/>
    </source>
</evidence>
<keyword evidence="3" id="KW-1185">Reference proteome</keyword>
<proteinExistence type="predicted"/>
<accession>A0A368JIS1</accession>
<protein>
    <recommendedName>
        <fullName evidence="4">DUF3592 domain-containing protein</fullName>
    </recommendedName>
</protein>
<reference evidence="2 3" key="1">
    <citation type="submission" date="2018-07" db="EMBL/GenBank/DDBJ databases">
        <title>Genome analysis of Larkinella rosea.</title>
        <authorList>
            <person name="Zhou Z."/>
            <person name="Wang G."/>
        </authorList>
    </citation>
    <scope>NUCLEOTIDE SEQUENCE [LARGE SCALE GENOMIC DNA]</scope>
    <source>
        <strain evidence="3">zzj9</strain>
    </source>
</reference>